<dbReference type="EMBL" id="QNTQ01000006">
    <property type="protein sequence ID" value="RBI85854.1"/>
    <property type="molecule type" value="Genomic_DNA"/>
</dbReference>
<dbReference type="AlphaFoldDB" id="A0A365UA67"/>
<comment type="caution">
    <text evidence="1">The sequence shown here is derived from an EMBL/GenBank/DDBJ whole genome shotgun (WGS) entry which is preliminary data.</text>
</comment>
<protein>
    <submittedName>
        <fullName evidence="1">Uncharacterized protein</fullName>
    </submittedName>
</protein>
<evidence type="ECO:0000313" key="1">
    <source>
        <dbReference type="EMBL" id="RBI85854.1"/>
    </source>
</evidence>
<dbReference type="RefSeq" id="WP_113289113.1">
    <property type="nucleotide sequence ID" value="NZ_QNTQ01000006.1"/>
</dbReference>
<accession>A0A365UA67</accession>
<organism evidence="1 2">
    <name type="scientific">Rhodosalinus halophilus</name>
    <dbReference type="NCBI Taxonomy" id="2259333"/>
    <lineage>
        <taxon>Bacteria</taxon>
        <taxon>Pseudomonadati</taxon>
        <taxon>Pseudomonadota</taxon>
        <taxon>Alphaproteobacteria</taxon>
        <taxon>Rhodobacterales</taxon>
        <taxon>Paracoccaceae</taxon>
        <taxon>Rhodosalinus</taxon>
    </lineage>
</organism>
<sequence length="66" mass="7072">MPSLAAATPLAAFFRARAESEAPHRPAPRRRVTGPLLMGDIVTSHRGEPLLLAEWRAAEAERSGGP</sequence>
<gene>
    <name evidence="1" type="ORF">DRV85_09045</name>
</gene>
<keyword evidence="2" id="KW-1185">Reference proteome</keyword>
<dbReference type="Proteomes" id="UP000253370">
    <property type="component" value="Unassembled WGS sequence"/>
</dbReference>
<proteinExistence type="predicted"/>
<evidence type="ECO:0000313" key="2">
    <source>
        <dbReference type="Proteomes" id="UP000253370"/>
    </source>
</evidence>
<name>A0A365UA67_9RHOB</name>
<reference evidence="1 2" key="1">
    <citation type="submission" date="2018-07" db="EMBL/GenBank/DDBJ databases">
        <title>Rhodosalinus sp. strain E84T genomic sequence and assembly.</title>
        <authorList>
            <person name="Liu Z.-W."/>
            <person name="Lu D.-C."/>
        </authorList>
    </citation>
    <scope>NUCLEOTIDE SEQUENCE [LARGE SCALE GENOMIC DNA]</scope>
    <source>
        <strain evidence="1 2">E84</strain>
    </source>
</reference>